<dbReference type="Pfam" id="PF25564">
    <property type="entry name" value="DUF7933"/>
    <property type="match status" value="1"/>
</dbReference>
<accession>A0A4R8IAU3</accession>
<dbReference type="RefSeq" id="WP_133943871.1">
    <property type="nucleotide sequence ID" value="NZ_SOEO01000001.1"/>
</dbReference>
<dbReference type="Proteomes" id="UP000295313">
    <property type="component" value="Unassembled WGS sequence"/>
</dbReference>
<sequence>MHRLFSFSIKRIITAIAVMTSMLSYAQNRISNPGYETYSQIPDNYSQLSRATGWINPMGSFAGTPDYFNTQGSFNLSDKILPRSGTAYAGTFLEMKGSSINATDYKEYMTMPLSGTLTAGATYTLSFYVAHLFGSQPARFNQPAGITFYDLPSDEQGYLGAVFSTAAPTLANTVGNTSPRYTSIRNDFGVGRVLIPNTNTDVYGATSRYNWVKATLQYTATGTEQFVTFGQLRPGTTSLANNQAVYYIYDDFYLTVPSVLTKSVSPSSIRQGGTATYTFTLTNTSTGNTAQTGLAFTDILPSGLRIAATPNVVVSGLTGGSVVAPGGGTSIIVSGYNQAAGSTATITVNVTSAPGQVNASCGSNPAAFTNTASNISNASANISNNIGNVCLVILPCAAGSTGAGPVIN</sequence>
<proteinExistence type="predicted"/>
<evidence type="ECO:0000259" key="2">
    <source>
        <dbReference type="Pfam" id="PF25564"/>
    </source>
</evidence>
<dbReference type="OrthoDB" id="9805017at2"/>
<dbReference type="InterPro" id="IPR057693">
    <property type="entry name" value="DUF7933"/>
</dbReference>
<organism evidence="3 4">
    <name type="scientific">Epilithonimonas xixisoli</name>
    <dbReference type="NCBI Taxonomy" id="1476462"/>
    <lineage>
        <taxon>Bacteria</taxon>
        <taxon>Pseudomonadati</taxon>
        <taxon>Bacteroidota</taxon>
        <taxon>Flavobacteriia</taxon>
        <taxon>Flavobacteriales</taxon>
        <taxon>Weeksellaceae</taxon>
        <taxon>Chryseobacterium group</taxon>
        <taxon>Epilithonimonas</taxon>
    </lineage>
</organism>
<dbReference type="NCBIfam" id="TIGR01451">
    <property type="entry name" value="B_ant_repeat"/>
    <property type="match status" value="1"/>
</dbReference>
<feature type="chain" id="PRO_5020399111" evidence="1">
    <location>
        <begin position="27"/>
        <end position="408"/>
    </location>
</feature>
<evidence type="ECO:0000256" key="1">
    <source>
        <dbReference type="SAM" id="SignalP"/>
    </source>
</evidence>
<dbReference type="InterPro" id="IPR047589">
    <property type="entry name" value="DUF11_rpt"/>
</dbReference>
<dbReference type="EMBL" id="SOEO01000001">
    <property type="protein sequence ID" value="TDX87258.1"/>
    <property type="molecule type" value="Genomic_DNA"/>
</dbReference>
<keyword evidence="4" id="KW-1185">Reference proteome</keyword>
<dbReference type="AlphaFoldDB" id="A0A4R8IAU3"/>
<comment type="caution">
    <text evidence="3">The sequence shown here is derived from an EMBL/GenBank/DDBJ whole genome shotgun (WGS) entry which is preliminary data.</text>
</comment>
<evidence type="ECO:0000313" key="4">
    <source>
        <dbReference type="Proteomes" id="UP000295313"/>
    </source>
</evidence>
<feature type="signal peptide" evidence="1">
    <location>
        <begin position="1"/>
        <end position="26"/>
    </location>
</feature>
<gene>
    <name evidence="3" type="ORF">B0I22_1446</name>
</gene>
<protein>
    <submittedName>
        <fullName evidence="3">Putative repeat protein (TIGR01451 family)</fullName>
    </submittedName>
</protein>
<evidence type="ECO:0000313" key="3">
    <source>
        <dbReference type="EMBL" id="TDX87258.1"/>
    </source>
</evidence>
<keyword evidence="1" id="KW-0732">Signal</keyword>
<name>A0A4R8IAU3_9FLAO</name>
<feature type="domain" description="DUF7933" evidence="2">
    <location>
        <begin position="259"/>
        <end position="360"/>
    </location>
</feature>
<reference evidence="3 4" key="1">
    <citation type="submission" date="2019-03" db="EMBL/GenBank/DDBJ databases">
        <title>Genomic Encyclopedia of Type Strains, Phase III (KMG-III): the genomes of soil and plant-associated and newly described type strains.</title>
        <authorList>
            <person name="Whitman W."/>
        </authorList>
    </citation>
    <scope>NUCLEOTIDE SEQUENCE [LARGE SCALE GENOMIC DNA]</scope>
    <source>
        <strain evidence="3 4">CGMCC 1.12802</strain>
    </source>
</reference>